<organism evidence="9 10">
    <name type="scientific">Thermogymnomonas acidicola</name>
    <dbReference type="NCBI Taxonomy" id="399579"/>
    <lineage>
        <taxon>Archaea</taxon>
        <taxon>Methanobacteriati</taxon>
        <taxon>Thermoplasmatota</taxon>
        <taxon>Thermoplasmata</taxon>
        <taxon>Thermoplasmatales</taxon>
        <taxon>Thermogymnomonas</taxon>
    </lineage>
</organism>
<keyword evidence="2" id="KW-0699">rRNA-binding</keyword>
<dbReference type="HAMAP" id="MF_00485">
    <property type="entry name" value="Ribosomal_eS4"/>
    <property type="match status" value="1"/>
</dbReference>
<dbReference type="RefSeq" id="WP_188680477.1">
    <property type="nucleotide sequence ID" value="NZ_BMNY01000001.1"/>
</dbReference>
<dbReference type="InterPro" id="IPR038237">
    <property type="entry name" value="Ribosomal_eS4_central_sf"/>
</dbReference>
<evidence type="ECO:0000259" key="8">
    <source>
        <dbReference type="Pfam" id="PF00900"/>
    </source>
</evidence>
<dbReference type="PANTHER" id="PTHR11581">
    <property type="entry name" value="30S/40S RIBOSOMAL PROTEIN S4"/>
    <property type="match status" value="1"/>
</dbReference>
<dbReference type="CDD" id="cd00165">
    <property type="entry name" value="S4"/>
    <property type="match status" value="1"/>
</dbReference>
<comment type="similarity">
    <text evidence="1 7">Belongs to the eukaryotic ribosomal protein eS4 family.</text>
</comment>
<name>A0AA37BR04_9ARCH</name>
<keyword evidence="4 7" id="KW-0689">Ribosomal protein</keyword>
<keyword evidence="10" id="KW-1185">Reference proteome</keyword>
<evidence type="ECO:0000256" key="5">
    <source>
        <dbReference type="ARBA" id="ARBA00023274"/>
    </source>
</evidence>
<dbReference type="Gene3D" id="2.40.50.740">
    <property type="match status" value="1"/>
</dbReference>
<dbReference type="Gene3D" id="3.10.290.10">
    <property type="entry name" value="RNA-binding S4 domain"/>
    <property type="match status" value="1"/>
</dbReference>
<dbReference type="PIRSF" id="PIRSF002116">
    <property type="entry name" value="Ribosomal_S4"/>
    <property type="match status" value="1"/>
</dbReference>
<evidence type="ECO:0000256" key="3">
    <source>
        <dbReference type="ARBA" id="ARBA00022884"/>
    </source>
</evidence>
<dbReference type="SUPFAM" id="SSF55174">
    <property type="entry name" value="Alpha-L RNA-binding motif"/>
    <property type="match status" value="1"/>
</dbReference>
<dbReference type="Gene3D" id="2.30.30.30">
    <property type="match status" value="1"/>
</dbReference>
<dbReference type="GO" id="GO:0019843">
    <property type="term" value="F:rRNA binding"/>
    <property type="evidence" value="ECO:0007669"/>
    <property type="project" value="UniProtKB-KW"/>
</dbReference>
<dbReference type="NCBIfam" id="NF003312">
    <property type="entry name" value="PRK04313.1"/>
    <property type="match status" value="1"/>
</dbReference>
<accession>A0AA37BR04</accession>
<protein>
    <recommendedName>
        <fullName evidence="6 7">Small ribosomal subunit protein eS4</fullName>
    </recommendedName>
</protein>
<reference evidence="9" key="1">
    <citation type="journal article" date="2014" name="Int. J. Syst. Evol. Microbiol.">
        <title>Complete genome sequence of Corynebacterium casei LMG S-19264T (=DSM 44701T), isolated from a smear-ripened cheese.</title>
        <authorList>
            <consortium name="US DOE Joint Genome Institute (JGI-PGF)"/>
            <person name="Walter F."/>
            <person name="Albersmeier A."/>
            <person name="Kalinowski J."/>
            <person name="Ruckert C."/>
        </authorList>
    </citation>
    <scope>NUCLEOTIDE SEQUENCE</scope>
    <source>
        <strain evidence="9">JCM 13583</strain>
    </source>
</reference>
<dbReference type="Pfam" id="PF00900">
    <property type="entry name" value="Ribosomal_S4e"/>
    <property type="match status" value="1"/>
</dbReference>
<dbReference type="GO" id="GO:0006412">
    <property type="term" value="P:translation"/>
    <property type="evidence" value="ECO:0007669"/>
    <property type="project" value="UniProtKB-UniRule"/>
</dbReference>
<evidence type="ECO:0000313" key="9">
    <source>
        <dbReference type="EMBL" id="GGM72051.1"/>
    </source>
</evidence>
<evidence type="ECO:0000256" key="2">
    <source>
        <dbReference type="ARBA" id="ARBA00022730"/>
    </source>
</evidence>
<reference evidence="9" key="2">
    <citation type="submission" date="2022-09" db="EMBL/GenBank/DDBJ databases">
        <authorList>
            <person name="Sun Q."/>
            <person name="Ohkuma M."/>
        </authorList>
    </citation>
    <scope>NUCLEOTIDE SEQUENCE</scope>
    <source>
        <strain evidence="9">JCM 13583</strain>
    </source>
</reference>
<dbReference type="GO" id="GO:0022627">
    <property type="term" value="C:cytosolic small ribosomal subunit"/>
    <property type="evidence" value="ECO:0007669"/>
    <property type="project" value="TreeGrafter"/>
</dbReference>
<proteinExistence type="inferred from homology"/>
<dbReference type="GO" id="GO:0003735">
    <property type="term" value="F:structural constituent of ribosome"/>
    <property type="evidence" value="ECO:0007669"/>
    <property type="project" value="InterPro"/>
</dbReference>
<evidence type="ECO:0000256" key="6">
    <source>
        <dbReference type="ARBA" id="ARBA00035272"/>
    </source>
</evidence>
<dbReference type="Proteomes" id="UP000632195">
    <property type="component" value="Unassembled WGS sequence"/>
</dbReference>
<evidence type="ECO:0000256" key="4">
    <source>
        <dbReference type="ARBA" id="ARBA00022980"/>
    </source>
</evidence>
<evidence type="ECO:0000256" key="1">
    <source>
        <dbReference type="ARBA" id="ARBA00007500"/>
    </source>
</evidence>
<dbReference type="InterPro" id="IPR014722">
    <property type="entry name" value="Rib_uL2_dom2"/>
</dbReference>
<evidence type="ECO:0000313" key="10">
    <source>
        <dbReference type="Proteomes" id="UP000632195"/>
    </source>
</evidence>
<dbReference type="InterPro" id="IPR013845">
    <property type="entry name" value="Ribosomal_eS4_central_region"/>
</dbReference>
<dbReference type="InterPro" id="IPR041982">
    <property type="entry name" value="Ribosomal_eS4_KOW"/>
</dbReference>
<sequence>MITKTKRLVLPRTIKIARKTHFWGASASPGKHDREHSIPLLILLRDYLHLGDKEREIARMLANRQVAVDGKVVREKRFGVGFMDVVSILPTGEHFRITYDTLGRLVPVRIEEGEAQIKPLRIKGKRSIDNSRFQITFHDGRNMITQDKDLRPGDVVIFDLKSRSVVEKLKFQPGNRAFLTGGSHVGEIGTIKKIEVKESSHANLVHFEEGFSTVQDYAFVISSPKYSFNIKVQGGAQS</sequence>
<comment type="caution">
    <text evidence="9">The sequence shown here is derived from an EMBL/GenBank/DDBJ whole genome shotgun (WGS) entry which is preliminary data.</text>
</comment>
<dbReference type="PANTHER" id="PTHR11581:SF0">
    <property type="entry name" value="SMALL RIBOSOMAL SUBUNIT PROTEIN ES4"/>
    <property type="match status" value="1"/>
</dbReference>
<dbReference type="EMBL" id="BMNY01000001">
    <property type="protein sequence ID" value="GGM72051.1"/>
    <property type="molecule type" value="Genomic_DNA"/>
</dbReference>
<evidence type="ECO:0000256" key="7">
    <source>
        <dbReference type="HAMAP-Rule" id="MF_00485"/>
    </source>
</evidence>
<dbReference type="CDD" id="cd06087">
    <property type="entry name" value="KOW_RPS4"/>
    <property type="match status" value="1"/>
</dbReference>
<feature type="domain" description="Small ribosomal subunit protein eS4 central region" evidence="8">
    <location>
        <begin position="91"/>
        <end position="164"/>
    </location>
</feature>
<gene>
    <name evidence="7" type="primary">rps4e</name>
    <name evidence="9" type="ORF">GCM10007108_07710</name>
</gene>
<dbReference type="AlphaFoldDB" id="A0AA37BR04"/>
<keyword evidence="3 7" id="KW-0694">RNA-binding</keyword>
<dbReference type="InterPro" id="IPR036986">
    <property type="entry name" value="S4_RNA-bd_sf"/>
</dbReference>
<dbReference type="InterPro" id="IPR000876">
    <property type="entry name" value="Ribosomal_eS4"/>
</dbReference>
<keyword evidence="5 7" id="KW-0687">Ribonucleoprotein</keyword>